<dbReference type="InterPro" id="IPR010134">
    <property type="entry name" value="PHA_reg_PhaR"/>
</dbReference>
<feature type="domain" description="PHB accumulation regulatory" evidence="1">
    <location>
        <begin position="74"/>
        <end position="113"/>
    </location>
</feature>
<dbReference type="OrthoDB" id="9795345at2"/>
<evidence type="ECO:0000313" key="3">
    <source>
        <dbReference type="EMBL" id="TPW32533.1"/>
    </source>
</evidence>
<name>A0A506UDM3_9HYPH</name>
<evidence type="ECO:0000313" key="4">
    <source>
        <dbReference type="Proteomes" id="UP000318801"/>
    </source>
</evidence>
<dbReference type="RefSeq" id="WP_141148043.1">
    <property type="nucleotide sequence ID" value="NZ_VHLG01000002.1"/>
</dbReference>
<dbReference type="InterPro" id="IPR007897">
    <property type="entry name" value="PHB_accumulat"/>
</dbReference>
<accession>A0A506UDM3</accession>
<evidence type="ECO:0000259" key="1">
    <source>
        <dbReference type="Pfam" id="PF05233"/>
    </source>
</evidence>
<comment type="caution">
    <text evidence="3">The sequence shown here is derived from an EMBL/GenBank/DDBJ whole genome shotgun (WGS) entry which is preliminary data.</text>
</comment>
<organism evidence="3 4">
    <name type="scientific">Martelella alba</name>
    <dbReference type="NCBI Taxonomy" id="2590451"/>
    <lineage>
        <taxon>Bacteria</taxon>
        <taxon>Pseudomonadati</taxon>
        <taxon>Pseudomonadota</taxon>
        <taxon>Alphaproteobacteria</taxon>
        <taxon>Hyphomicrobiales</taxon>
        <taxon>Aurantimonadaceae</taxon>
        <taxon>Martelella</taxon>
    </lineage>
</organism>
<dbReference type="Pfam" id="PF07879">
    <property type="entry name" value="PHB_acc_N"/>
    <property type="match status" value="1"/>
</dbReference>
<dbReference type="EMBL" id="VHLG01000002">
    <property type="protein sequence ID" value="TPW32533.1"/>
    <property type="molecule type" value="Genomic_DNA"/>
</dbReference>
<dbReference type="InterPro" id="IPR012909">
    <property type="entry name" value="PHA_DNA-bd_N"/>
</dbReference>
<gene>
    <name evidence="3" type="primary">phaR</name>
    <name evidence="3" type="ORF">FJU08_05960</name>
</gene>
<dbReference type="AlphaFoldDB" id="A0A506UDM3"/>
<protein>
    <submittedName>
        <fullName evidence="3">Polyhydroxyalkanoate synthesis repressor PhaR</fullName>
    </submittedName>
</protein>
<sequence>MPGSESNTVIKKYANRRLYNTGTSSYVTLDDLATMVKKGEDFTVRDAKTGDDITHMVLTQIIFDQECRSGQALLPVSFLRELISYYGDQMQAMLPGFLDHAMKAFSEQQQHMRDQMDRALYENPLKRHLYQSESDERPIGRYQPLVASARRETEDANGKAETTHALDDLKKQLQVLQERLENM</sequence>
<dbReference type="NCBIfam" id="TIGR01848">
    <property type="entry name" value="PHA_reg_PhaR"/>
    <property type="match status" value="1"/>
</dbReference>
<keyword evidence="4" id="KW-1185">Reference proteome</keyword>
<dbReference type="Proteomes" id="UP000318801">
    <property type="component" value="Unassembled WGS sequence"/>
</dbReference>
<dbReference type="GO" id="GO:0006355">
    <property type="term" value="P:regulation of DNA-templated transcription"/>
    <property type="evidence" value="ECO:0007669"/>
    <property type="project" value="InterPro"/>
</dbReference>
<proteinExistence type="predicted"/>
<reference evidence="3 4" key="1">
    <citation type="submission" date="2019-06" db="EMBL/GenBank/DDBJ databases">
        <authorList>
            <person name="Li M."/>
        </authorList>
    </citation>
    <scope>NUCLEOTIDE SEQUENCE [LARGE SCALE GENOMIC DNA]</scope>
    <source>
        <strain evidence="3 4">BGMRC2036</strain>
    </source>
</reference>
<feature type="domain" description="PHA accumulation regulator DNA-binding N-terminal" evidence="2">
    <location>
        <begin position="9"/>
        <end position="66"/>
    </location>
</feature>
<evidence type="ECO:0000259" key="2">
    <source>
        <dbReference type="Pfam" id="PF07879"/>
    </source>
</evidence>
<dbReference type="Pfam" id="PF05233">
    <property type="entry name" value="PHB_acc"/>
    <property type="match status" value="1"/>
</dbReference>